<dbReference type="EMBL" id="JAAKZV010000100">
    <property type="protein sequence ID" value="NGN66541.1"/>
    <property type="molecule type" value="Genomic_DNA"/>
</dbReference>
<dbReference type="RefSeq" id="WP_165239854.1">
    <property type="nucleotide sequence ID" value="NZ_JAAKZV010000100.1"/>
</dbReference>
<sequence>MNALIAVMQLLVAAAFVSIPTVRHRYGPTATAAAEAELTRQGVRTSVLAENKMRFDAGGHETAAPATVAAIMVMLAVLNLADAGPAHVLTWVFQSLVLLANVVIVHSMLTATKSVQAAFARKGDPELARIDVPALLKAAEDGFPKWTWTLATVRNVTVFGACGVVLLAPALG</sequence>
<evidence type="ECO:0000256" key="1">
    <source>
        <dbReference type="SAM" id="Phobius"/>
    </source>
</evidence>
<dbReference type="AlphaFoldDB" id="A0A6G4U5R3"/>
<feature type="transmembrane region" description="Helical" evidence="1">
    <location>
        <begin position="88"/>
        <end position="109"/>
    </location>
</feature>
<proteinExistence type="predicted"/>
<gene>
    <name evidence="2" type="ORF">G5C51_21895</name>
</gene>
<dbReference type="Proteomes" id="UP000481583">
    <property type="component" value="Unassembled WGS sequence"/>
</dbReference>
<name>A0A6G4U5R3_9ACTN</name>
<feature type="transmembrane region" description="Helical" evidence="1">
    <location>
        <begin position="63"/>
        <end position="81"/>
    </location>
</feature>
<protein>
    <submittedName>
        <fullName evidence="2">Uncharacterized protein</fullName>
    </submittedName>
</protein>
<keyword evidence="1" id="KW-1133">Transmembrane helix</keyword>
<comment type="caution">
    <text evidence="2">The sequence shown here is derived from an EMBL/GenBank/DDBJ whole genome shotgun (WGS) entry which is preliminary data.</text>
</comment>
<keyword evidence="3" id="KW-1185">Reference proteome</keyword>
<organism evidence="2 3">
    <name type="scientific">Streptomyces coryli</name>
    <dbReference type="NCBI Taxonomy" id="1128680"/>
    <lineage>
        <taxon>Bacteria</taxon>
        <taxon>Bacillati</taxon>
        <taxon>Actinomycetota</taxon>
        <taxon>Actinomycetes</taxon>
        <taxon>Kitasatosporales</taxon>
        <taxon>Streptomycetaceae</taxon>
        <taxon>Streptomyces</taxon>
    </lineage>
</organism>
<accession>A0A6G4U5R3</accession>
<evidence type="ECO:0000313" key="2">
    <source>
        <dbReference type="EMBL" id="NGN66541.1"/>
    </source>
</evidence>
<keyword evidence="1" id="KW-0472">Membrane</keyword>
<keyword evidence="1" id="KW-0812">Transmembrane</keyword>
<reference evidence="2 3" key="1">
    <citation type="submission" date="2020-02" db="EMBL/GenBank/DDBJ databases">
        <title>Whole-genome analyses of novel actinobacteria.</title>
        <authorList>
            <person name="Sahin N."/>
        </authorList>
    </citation>
    <scope>NUCLEOTIDE SEQUENCE [LARGE SCALE GENOMIC DNA]</scope>
    <source>
        <strain evidence="2 3">A7024</strain>
    </source>
</reference>
<evidence type="ECO:0000313" key="3">
    <source>
        <dbReference type="Proteomes" id="UP000481583"/>
    </source>
</evidence>